<name>L1I7X0_GUITC</name>
<dbReference type="HOGENOM" id="CLU_1850461_0_0_1"/>
<sequence length="139" mass="15497">MEGMQLNVDGRYLPEALDWGFDHIPNELHGLQHAKAVETRQKRLDKEEEDGPVAAEAMSHRRDVGGDLSCEGLKSRSPETFAAMFCSRFDDETEGERLENVFASESYNTELGSSAEKDNLDECGKDWLEGKLDLDAGSD</sequence>
<feature type="non-terminal residue" evidence="1">
    <location>
        <position position="139"/>
    </location>
</feature>
<organism evidence="1">
    <name type="scientific">Guillardia theta (strain CCMP2712)</name>
    <name type="common">Cryptophyte</name>
    <dbReference type="NCBI Taxonomy" id="905079"/>
    <lineage>
        <taxon>Eukaryota</taxon>
        <taxon>Cryptophyceae</taxon>
        <taxon>Pyrenomonadales</taxon>
        <taxon>Geminigeraceae</taxon>
        <taxon>Guillardia</taxon>
    </lineage>
</organism>
<proteinExistence type="predicted"/>
<evidence type="ECO:0000313" key="2">
    <source>
        <dbReference type="EnsemblProtists" id="EKX31960"/>
    </source>
</evidence>
<dbReference type="GeneID" id="17288685"/>
<reference evidence="3" key="2">
    <citation type="submission" date="2012-11" db="EMBL/GenBank/DDBJ databases">
        <authorList>
            <person name="Kuo A."/>
            <person name="Curtis B.A."/>
            <person name="Tanifuji G."/>
            <person name="Burki F."/>
            <person name="Gruber A."/>
            <person name="Irimia M."/>
            <person name="Maruyama S."/>
            <person name="Arias M.C."/>
            <person name="Ball S.G."/>
            <person name="Gile G.H."/>
            <person name="Hirakawa Y."/>
            <person name="Hopkins J.F."/>
            <person name="Rensing S.A."/>
            <person name="Schmutz J."/>
            <person name="Symeonidi A."/>
            <person name="Elias M."/>
            <person name="Eveleigh R.J."/>
            <person name="Herman E.K."/>
            <person name="Klute M.J."/>
            <person name="Nakayama T."/>
            <person name="Obornik M."/>
            <person name="Reyes-Prieto A."/>
            <person name="Armbrust E.V."/>
            <person name="Aves S.J."/>
            <person name="Beiko R.G."/>
            <person name="Coutinho P."/>
            <person name="Dacks J.B."/>
            <person name="Durnford D.G."/>
            <person name="Fast N.M."/>
            <person name="Green B.R."/>
            <person name="Grisdale C."/>
            <person name="Hempe F."/>
            <person name="Henrissat B."/>
            <person name="Hoppner M.P."/>
            <person name="Ishida K.-I."/>
            <person name="Kim E."/>
            <person name="Koreny L."/>
            <person name="Kroth P.G."/>
            <person name="Liu Y."/>
            <person name="Malik S.-B."/>
            <person name="Maier U.G."/>
            <person name="McRose D."/>
            <person name="Mock T."/>
            <person name="Neilson J.A."/>
            <person name="Onodera N.T."/>
            <person name="Poole A.M."/>
            <person name="Pritham E.J."/>
            <person name="Richards T.A."/>
            <person name="Rocap G."/>
            <person name="Roy S.W."/>
            <person name="Sarai C."/>
            <person name="Schaack S."/>
            <person name="Shirato S."/>
            <person name="Slamovits C.H."/>
            <person name="Spencer D.F."/>
            <person name="Suzuki S."/>
            <person name="Worden A.Z."/>
            <person name="Zauner S."/>
            <person name="Barry K."/>
            <person name="Bell C."/>
            <person name="Bharti A.K."/>
            <person name="Crow J.A."/>
            <person name="Grimwood J."/>
            <person name="Kramer R."/>
            <person name="Lindquist E."/>
            <person name="Lucas S."/>
            <person name="Salamov A."/>
            <person name="McFadden G.I."/>
            <person name="Lane C.E."/>
            <person name="Keeling P.J."/>
            <person name="Gray M.W."/>
            <person name="Grigoriev I.V."/>
            <person name="Archibald J.M."/>
        </authorList>
    </citation>
    <scope>NUCLEOTIDE SEQUENCE</scope>
    <source>
        <strain evidence="3">CCMP2712</strain>
    </source>
</reference>
<evidence type="ECO:0000313" key="3">
    <source>
        <dbReference type="Proteomes" id="UP000011087"/>
    </source>
</evidence>
<dbReference type="AlphaFoldDB" id="L1I7X0"/>
<accession>L1I7X0</accession>
<dbReference type="KEGG" id="gtt:GUITHDRAFT_156443"/>
<dbReference type="EMBL" id="JH993222">
    <property type="protein sequence ID" value="EKX31960.1"/>
    <property type="molecule type" value="Genomic_DNA"/>
</dbReference>
<keyword evidence="3" id="KW-1185">Reference proteome</keyword>
<protein>
    <submittedName>
        <fullName evidence="1 2">Uncharacterized protein</fullName>
    </submittedName>
</protein>
<dbReference type="EnsemblProtists" id="EKX31960">
    <property type="protein sequence ID" value="EKX31960"/>
    <property type="gene ID" value="GUITHDRAFT_156443"/>
</dbReference>
<dbReference type="PaxDb" id="55529-EKX31960"/>
<dbReference type="RefSeq" id="XP_005818940.1">
    <property type="nucleotide sequence ID" value="XM_005818883.1"/>
</dbReference>
<dbReference type="Proteomes" id="UP000011087">
    <property type="component" value="Unassembled WGS sequence"/>
</dbReference>
<gene>
    <name evidence="1" type="ORF">GUITHDRAFT_156443</name>
</gene>
<reference evidence="2" key="3">
    <citation type="submission" date="2015-06" db="UniProtKB">
        <authorList>
            <consortium name="EnsemblProtists"/>
        </authorList>
    </citation>
    <scope>IDENTIFICATION</scope>
</reference>
<reference evidence="1 3" key="1">
    <citation type="journal article" date="2012" name="Nature">
        <title>Algal genomes reveal evolutionary mosaicism and the fate of nucleomorphs.</title>
        <authorList>
            <consortium name="DOE Joint Genome Institute"/>
            <person name="Curtis B.A."/>
            <person name="Tanifuji G."/>
            <person name="Burki F."/>
            <person name="Gruber A."/>
            <person name="Irimia M."/>
            <person name="Maruyama S."/>
            <person name="Arias M.C."/>
            <person name="Ball S.G."/>
            <person name="Gile G.H."/>
            <person name="Hirakawa Y."/>
            <person name="Hopkins J.F."/>
            <person name="Kuo A."/>
            <person name="Rensing S.A."/>
            <person name="Schmutz J."/>
            <person name="Symeonidi A."/>
            <person name="Elias M."/>
            <person name="Eveleigh R.J."/>
            <person name="Herman E.K."/>
            <person name="Klute M.J."/>
            <person name="Nakayama T."/>
            <person name="Obornik M."/>
            <person name="Reyes-Prieto A."/>
            <person name="Armbrust E.V."/>
            <person name="Aves S.J."/>
            <person name="Beiko R.G."/>
            <person name="Coutinho P."/>
            <person name="Dacks J.B."/>
            <person name="Durnford D.G."/>
            <person name="Fast N.M."/>
            <person name="Green B.R."/>
            <person name="Grisdale C.J."/>
            <person name="Hempel F."/>
            <person name="Henrissat B."/>
            <person name="Hoppner M.P."/>
            <person name="Ishida K."/>
            <person name="Kim E."/>
            <person name="Koreny L."/>
            <person name="Kroth P.G."/>
            <person name="Liu Y."/>
            <person name="Malik S.B."/>
            <person name="Maier U.G."/>
            <person name="McRose D."/>
            <person name="Mock T."/>
            <person name="Neilson J.A."/>
            <person name="Onodera N.T."/>
            <person name="Poole A.M."/>
            <person name="Pritham E.J."/>
            <person name="Richards T.A."/>
            <person name="Rocap G."/>
            <person name="Roy S.W."/>
            <person name="Sarai C."/>
            <person name="Schaack S."/>
            <person name="Shirato S."/>
            <person name="Slamovits C.H."/>
            <person name="Spencer D.F."/>
            <person name="Suzuki S."/>
            <person name="Worden A.Z."/>
            <person name="Zauner S."/>
            <person name="Barry K."/>
            <person name="Bell C."/>
            <person name="Bharti A.K."/>
            <person name="Crow J.A."/>
            <person name="Grimwood J."/>
            <person name="Kramer R."/>
            <person name="Lindquist E."/>
            <person name="Lucas S."/>
            <person name="Salamov A."/>
            <person name="McFadden G.I."/>
            <person name="Lane C.E."/>
            <person name="Keeling P.J."/>
            <person name="Gray M.W."/>
            <person name="Grigoriev I.V."/>
            <person name="Archibald J.M."/>
        </authorList>
    </citation>
    <scope>NUCLEOTIDE SEQUENCE</scope>
    <source>
        <strain evidence="1 3">CCMP2712</strain>
    </source>
</reference>
<evidence type="ECO:0000313" key="1">
    <source>
        <dbReference type="EMBL" id="EKX31960.1"/>
    </source>
</evidence>